<evidence type="ECO:0000313" key="1">
    <source>
        <dbReference type="EMBL" id="GAA4796776.1"/>
    </source>
</evidence>
<proteinExistence type="predicted"/>
<evidence type="ECO:0000313" key="2">
    <source>
        <dbReference type="Proteomes" id="UP001499959"/>
    </source>
</evidence>
<keyword evidence="2" id="KW-1185">Reference proteome</keyword>
<evidence type="ECO:0008006" key="3">
    <source>
        <dbReference type="Google" id="ProtNLM"/>
    </source>
</evidence>
<gene>
    <name evidence="1" type="ORF">GCM10023307_23330</name>
</gene>
<dbReference type="EMBL" id="BAABJE010000011">
    <property type="protein sequence ID" value="GAA4796776.1"/>
    <property type="molecule type" value="Genomic_DNA"/>
</dbReference>
<organism evidence="1 2">
    <name type="scientific">Lysobacter hankyongensis</name>
    <dbReference type="NCBI Taxonomy" id="1176535"/>
    <lineage>
        <taxon>Bacteria</taxon>
        <taxon>Pseudomonadati</taxon>
        <taxon>Pseudomonadota</taxon>
        <taxon>Gammaproteobacteria</taxon>
        <taxon>Lysobacterales</taxon>
        <taxon>Lysobacteraceae</taxon>
        <taxon>Lysobacter</taxon>
    </lineage>
</organism>
<dbReference type="Proteomes" id="UP001499959">
    <property type="component" value="Unassembled WGS sequence"/>
</dbReference>
<comment type="caution">
    <text evidence="1">The sequence shown here is derived from an EMBL/GenBank/DDBJ whole genome shotgun (WGS) entry which is preliminary data.</text>
</comment>
<protein>
    <recommendedName>
        <fullName evidence="3">Transmembrane anchor protein</fullName>
    </recommendedName>
</protein>
<sequence>MFITSMQTQHPTTAQLVKATLAAIVVAGVILITTVLPAEYGIDPTGIGGRLGLGVLATDHDADTLSPTPAPNPAQSADQTVPVSRSAADRAQIASKAAEVFGANAGQSFDTAAVSLRTMSYRNDTLSVTLAPGKGAEVKAALKAGDGIVFHWKATGDVALDMHGEQPDAKGAWTSYAVERAQREASGTFIAPFDGSHGWYWQNRGTAPVTVDIQVAGYQEKLYRP</sequence>
<accession>A0ABP9BKP2</accession>
<reference evidence="2" key="1">
    <citation type="journal article" date="2019" name="Int. J. Syst. Evol. Microbiol.">
        <title>The Global Catalogue of Microorganisms (GCM) 10K type strain sequencing project: providing services to taxonomists for standard genome sequencing and annotation.</title>
        <authorList>
            <consortium name="The Broad Institute Genomics Platform"/>
            <consortium name="The Broad Institute Genome Sequencing Center for Infectious Disease"/>
            <person name="Wu L."/>
            <person name="Ma J."/>
        </authorList>
    </citation>
    <scope>NUCLEOTIDE SEQUENCE [LARGE SCALE GENOMIC DNA]</scope>
    <source>
        <strain evidence="2">JCM 18204</strain>
    </source>
</reference>
<dbReference type="RefSeq" id="WP_345303517.1">
    <property type="nucleotide sequence ID" value="NZ_BAABJE010000011.1"/>
</dbReference>
<name>A0ABP9BKP2_9GAMM</name>